<dbReference type="Proteomes" id="UP000176944">
    <property type="component" value="Chromosome"/>
</dbReference>
<dbReference type="AlphaFoldDB" id="A0A9Q9SSJ5"/>
<gene>
    <name evidence="1" type="ORF">BJP36_41690</name>
</gene>
<dbReference type="EMBL" id="CP017708">
    <property type="protein sequence ID" value="WAN68879.1"/>
    <property type="molecule type" value="Genomic_DNA"/>
</dbReference>
<reference evidence="1" key="2">
    <citation type="submission" date="2022-10" db="EMBL/GenBank/DDBJ databases">
        <authorList>
            <person name="Ngo T.-E."/>
        </authorList>
    </citation>
    <scope>NUCLEOTIDE SEQUENCE</scope>
    <source>
        <strain evidence="1">JHB</strain>
    </source>
</reference>
<protein>
    <submittedName>
        <fullName evidence="1">Uncharacterized protein</fullName>
    </submittedName>
</protein>
<name>A0A9Q9SSJ5_MOOP1</name>
<proteinExistence type="predicted"/>
<sequence length="46" mass="5004">MIYPNSTEGVHLKTALHPYQRGIAHLVNSSNNRAGVGWANDESLAI</sequence>
<reference evidence="1" key="1">
    <citation type="journal article" date="2017" name="Proc. Natl. Acad. Sci. U.S.A.">
        <title>Comparative genomics uncovers the prolific and distinctive metabolic potential of the cyanobacterial genus Moorea.</title>
        <authorList>
            <person name="Leao T."/>
            <person name="Castelao G."/>
            <person name="Korobeynikov A."/>
            <person name="Monroe E.A."/>
            <person name="Podell S."/>
            <person name="Glukhov E."/>
            <person name="Allen E.E."/>
            <person name="Gerwick W.H."/>
            <person name="Gerwick L."/>
        </authorList>
    </citation>
    <scope>NUCLEOTIDE SEQUENCE</scope>
    <source>
        <strain evidence="1">JHB</strain>
    </source>
</reference>
<accession>A0A9Q9SSJ5</accession>
<organism evidence="1">
    <name type="scientific">Moorena producens (strain JHB)</name>
    <dbReference type="NCBI Taxonomy" id="1454205"/>
    <lineage>
        <taxon>Bacteria</taxon>
        <taxon>Bacillati</taxon>
        <taxon>Cyanobacteriota</taxon>
        <taxon>Cyanophyceae</taxon>
        <taxon>Coleofasciculales</taxon>
        <taxon>Coleofasciculaceae</taxon>
        <taxon>Moorena</taxon>
    </lineage>
</organism>
<evidence type="ECO:0000313" key="1">
    <source>
        <dbReference type="EMBL" id="WAN68879.1"/>
    </source>
</evidence>